<feature type="binding site" evidence="5 10">
    <location>
        <position position="264"/>
    </location>
    <ligand>
        <name>Zn(2+)</name>
        <dbReference type="ChEBI" id="CHEBI:29105"/>
    </ligand>
</feature>
<dbReference type="SUPFAM" id="SSF53720">
    <property type="entry name" value="ALDH-like"/>
    <property type="match status" value="1"/>
</dbReference>
<dbReference type="GO" id="GO:0000105">
    <property type="term" value="P:L-histidine biosynthetic process"/>
    <property type="evidence" value="ECO:0007669"/>
    <property type="project" value="UniProtKB-UniRule"/>
</dbReference>
<dbReference type="PIRSF" id="PIRSF000099">
    <property type="entry name" value="Histidinol_dh"/>
    <property type="match status" value="1"/>
</dbReference>
<comment type="similarity">
    <text evidence="1 5 6 11">Belongs to the histidinol dehydrogenase family.</text>
</comment>
<feature type="binding site" evidence="5 10">
    <location>
        <position position="425"/>
    </location>
    <ligand>
        <name>Zn(2+)</name>
        <dbReference type="ChEBI" id="CHEBI:29105"/>
    </ligand>
</feature>
<comment type="pathway">
    <text evidence="5">Amino-acid biosynthesis; L-histidine biosynthesis; L-histidine from 5-phospho-alpha-D-ribose 1-diphosphate: step 9/9.</text>
</comment>
<dbReference type="GO" id="GO:0051287">
    <property type="term" value="F:NAD binding"/>
    <property type="evidence" value="ECO:0007669"/>
    <property type="project" value="InterPro"/>
</dbReference>
<feature type="binding site" evidence="5 9">
    <location>
        <position position="420"/>
    </location>
    <ligand>
        <name>substrate</name>
    </ligand>
</feature>
<dbReference type="FunFam" id="3.40.50.1980:FF:000026">
    <property type="entry name" value="Histidinol dehydrogenase"/>
    <property type="match status" value="1"/>
</dbReference>
<feature type="binding site" evidence="5 9">
    <location>
        <position position="333"/>
    </location>
    <ligand>
        <name>substrate</name>
    </ligand>
</feature>
<feature type="binding site" evidence="5 9">
    <location>
        <position position="425"/>
    </location>
    <ligand>
        <name>substrate</name>
    </ligand>
</feature>
<keyword evidence="2 5" id="KW-0479">Metal-binding</keyword>
<dbReference type="KEGG" id="ccz:CCALI_02428"/>
<comment type="cofactor">
    <cofactor evidence="5 10">
        <name>Zn(2+)</name>
        <dbReference type="ChEBI" id="CHEBI:29105"/>
    </cofactor>
    <text evidence="5 10">Binds 1 zinc ion per subunit.</text>
</comment>
<dbReference type="CDD" id="cd06572">
    <property type="entry name" value="Histidinol_dh"/>
    <property type="match status" value="1"/>
</dbReference>
<dbReference type="HOGENOM" id="CLU_006732_3_0_0"/>
<dbReference type="Gene3D" id="1.20.5.1300">
    <property type="match status" value="1"/>
</dbReference>
<feature type="active site" description="Proton acceptor" evidence="5 7">
    <location>
        <position position="333"/>
    </location>
</feature>
<evidence type="ECO:0000256" key="11">
    <source>
        <dbReference type="RuleBase" id="RU004175"/>
    </source>
</evidence>
<dbReference type="FunCoup" id="S0EZF6">
    <property type="interactions" value="438"/>
</dbReference>
<dbReference type="PANTHER" id="PTHR21256:SF2">
    <property type="entry name" value="HISTIDINE BIOSYNTHESIS TRIFUNCTIONAL PROTEIN"/>
    <property type="match status" value="1"/>
</dbReference>
<dbReference type="PATRIC" id="fig|1303518.3.peg.2529"/>
<dbReference type="Proteomes" id="UP000014227">
    <property type="component" value="Chromosome I"/>
</dbReference>
<dbReference type="InterPro" id="IPR022695">
    <property type="entry name" value="Histidinol_DH_monofunct"/>
</dbReference>
<keyword evidence="5" id="KW-0028">Amino-acid biosynthesis</keyword>
<dbReference type="FunFam" id="3.40.50.1980:FF:000001">
    <property type="entry name" value="Histidinol dehydrogenase"/>
    <property type="match status" value="1"/>
</dbReference>
<accession>S0EZF6</accession>
<proteinExistence type="inferred from homology"/>
<evidence type="ECO:0000256" key="1">
    <source>
        <dbReference type="ARBA" id="ARBA00010178"/>
    </source>
</evidence>
<evidence type="ECO:0000313" key="12">
    <source>
        <dbReference type="EMBL" id="CCW36232.1"/>
    </source>
</evidence>
<dbReference type="UniPathway" id="UPA00031">
    <property type="reaction ID" value="UER00014"/>
</dbReference>
<dbReference type="Gene3D" id="3.40.50.1980">
    <property type="entry name" value="Nitrogenase molybdenum iron protein domain"/>
    <property type="match status" value="2"/>
</dbReference>
<feature type="binding site" evidence="5 9">
    <location>
        <position position="242"/>
    </location>
    <ligand>
        <name>substrate</name>
    </ligand>
</feature>
<sequence length="437" mass="46603">MGRKLIPIVRIVNVAEIGFEQACAAVRRTTLQDNPEVERVVREIVERVRTEGDTALVELGRRFDSPQLTSLEVSGEAMQQALHTLPPALRAVLEQAASRITAFHEHQKRTSWMDARPGWVTGQLIRPLERVGIYVPGGTAAYPSTVLMTALPARVAGVKELVLCSPAQKEGSVSPLVLAAAALAEVDRVFAVGGAQAVAAMALGTQTVPSVDKIVGPGNVWVNTAKKLLWGIVDIDMLAGPSEVCIVADEGANAVFVALDILTQLEHDPACAGYLITPSAALAAAVASEIERQLEHLPRHAILRQALERNSLLMVTETMEQALALANVCAPEHLALMVREPLALLGSVKNAGAVLLGDYTPQTLGDYMAGPSHTLPTSGTARYASPLHVETFLKRTSVIYAAPETLNPLIPSLALLARAEGFEAHARAAEARQEKTL</sequence>
<protein>
    <recommendedName>
        <fullName evidence="5">Histidinol dehydrogenase</fullName>
        <shortName evidence="5">HDH</shortName>
        <ecNumber evidence="5">1.1.1.23</ecNumber>
    </recommendedName>
</protein>
<feature type="binding site" evidence="5 9">
    <location>
        <position position="366"/>
    </location>
    <ligand>
        <name>substrate</name>
    </ligand>
</feature>
<comment type="catalytic activity">
    <reaction evidence="5">
        <text>L-histidinol + 2 NAD(+) + H2O = L-histidine + 2 NADH + 3 H(+)</text>
        <dbReference type="Rhea" id="RHEA:20641"/>
        <dbReference type="ChEBI" id="CHEBI:15377"/>
        <dbReference type="ChEBI" id="CHEBI:15378"/>
        <dbReference type="ChEBI" id="CHEBI:57540"/>
        <dbReference type="ChEBI" id="CHEBI:57595"/>
        <dbReference type="ChEBI" id="CHEBI:57699"/>
        <dbReference type="ChEBI" id="CHEBI:57945"/>
        <dbReference type="EC" id="1.1.1.23"/>
    </reaction>
</comment>
<dbReference type="eggNOG" id="COG0141">
    <property type="taxonomic scope" value="Bacteria"/>
</dbReference>
<feature type="binding site" evidence="5 10">
    <location>
        <position position="267"/>
    </location>
    <ligand>
        <name>Zn(2+)</name>
        <dbReference type="ChEBI" id="CHEBI:29105"/>
    </ligand>
</feature>
<evidence type="ECO:0000256" key="7">
    <source>
        <dbReference type="PIRSR" id="PIRSR000099-1"/>
    </source>
</evidence>
<dbReference type="EMBL" id="HF951689">
    <property type="protein sequence ID" value="CCW36232.1"/>
    <property type="molecule type" value="Genomic_DNA"/>
</dbReference>
<dbReference type="NCBIfam" id="TIGR00069">
    <property type="entry name" value="hisD"/>
    <property type="match status" value="1"/>
</dbReference>
<feature type="binding site" evidence="5 8">
    <location>
        <position position="219"/>
    </location>
    <ligand>
        <name>NAD(+)</name>
        <dbReference type="ChEBI" id="CHEBI:57540"/>
    </ligand>
</feature>
<evidence type="ECO:0000256" key="4">
    <source>
        <dbReference type="ARBA" id="ARBA00023002"/>
    </source>
</evidence>
<evidence type="ECO:0000256" key="10">
    <source>
        <dbReference type="PIRSR" id="PIRSR000099-4"/>
    </source>
</evidence>
<keyword evidence="13" id="KW-1185">Reference proteome</keyword>
<gene>
    <name evidence="5" type="primary">hisD</name>
    <name evidence="12" type="ORF">CCALI_02428</name>
</gene>
<dbReference type="InterPro" id="IPR012131">
    <property type="entry name" value="Hstdl_DH"/>
</dbReference>
<keyword evidence="3 5" id="KW-0862">Zinc</keyword>
<dbReference type="GO" id="GO:0004399">
    <property type="term" value="F:histidinol dehydrogenase activity"/>
    <property type="evidence" value="ECO:0007669"/>
    <property type="project" value="UniProtKB-UniRule"/>
</dbReference>
<keyword evidence="5" id="KW-0368">Histidine biosynthesis</keyword>
<evidence type="ECO:0000256" key="6">
    <source>
        <dbReference type="PIRNR" id="PIRNR000099"/>
    </source>
</evidence>
<evidence type="ECO:0000256" key="5">
    <source>
        <dbReference type="HAMAP-Rule" id="MF_01024"/>
    </source>
</evidence>
<dbReference type="STRING" id="454171.CP488_01663"/>
<comment type="function">
    <text evidence="5">Catalyzes the sequential NAD-dependent oxidations of L-histidinol to L-histidinaldehyde and then to L-histidine.</text>
</comment>
<organism evidence="12 13">
    <name type="scientific">Chthonomonas calidirosea (strain DSM 23976 / ICMP 18418 / T49)</name>
    <dbReference type="NCBI Taxonomy" id="1303518"/>
    <lineage>
        <taxon>Bacteria</taxon>
        <taxon>Bacillati</taxon>
        <taxon>Armatimonadota</taxon>
        <taxon>Chthonomonadia</taxon>
        <taxon>Chthonomonadales</taxon>
        <taxon>Chthonomonadaceae</taxon>
        <taxon>Chthonomonas</taxon>
    </lineage>
</organism>
<feature type="binding site" evidence="5 9">
    <location>
        <position position="264"/>
    </location>
    <ligand>
        <name>substrate</name>
    </ligand>
</feature>
<evidence type="ECO:0000313" key="13">
    <source>
        <dbReference type="Proteomes" id="UP000014227"/>
    </source>
</evidence>
<keyword evidence="5 8" id="KW-0520">NAD</keyword>
<name>S0EZF6_CHTCT</name>
<evidence type="ECO:0000256" key="8">
    <source>
        <dbReference type="PIRSR" id="PIRSR000099-2"/>
    </source>
</evidence>
<dbReference type="InParanoid" id="S0EZF6"/>
<reference evidence="13" key="1">
    <citation type="submission" date="2013-03" db="EMBL/GenBank/DDBJ databases">
        <title>Genome sequence of Chthonomonas calidirosea, the first sequenced genome from the Armatimonadetes phylum (formally candidate division OP10).</title>
        <authorList>
            <person name="Lee K.C.Y."/>
            <person name="Morgan X.C."/>
            <person name="Dunfield P.F."/>
            <person name="Tamas I."/>
            <person name="Houghton K.M."/>
            <person name="Vyssotski M."/>
            <person name="Ryan J.L.J."/>
            <person name="Lagutin K."/>
            <person name="McDonald I.R."/>
            <person name="Stott M.B."/>
        </authorList>
    </citation>
    <scope>NUCLEOTIDE SEQUENCE [LARGE SCALE GENOMIC DNA]</scope>
    <source>
        <strain evidence="13">DSM 23976 / ICMP 18418 / T49</strain>
    </source>
</reference>
<dbReference type="PANTHER" id="PTHR21256">
    <property type="entry name" value="HISTIDINOL DEHYDROGENASE HDH"/>
    <property type="match status" value="1"/>
</dbReference>
<dbReference type="InterPro" id="IPR016161">
    <property type="entry name" value="Ald_DH/histidinol_DH"/>
</dbReference>
<dbReference type="Pfam" id="PF00815">
    <property type="entry name" value="Histidinol_dh"/>
    <property type="match status" value="1"/>
</dbReference>
<feature type="binding site" evidence="5 8">
    <location>
        <position position="196"/>
    </location>
    <ligand>
        <name>NAD(+)</name>
        <dbReference type="ChEBI" id="CHEBI:57540"/>
    </ligand>
</feature>
<dbReference type="AlphaFoldDB" id="S0EZF6"/>
<dbReference type="GO" id="GO:0008270">
    <property type="term" value="F:zinc ion binding"/>
    <property type="evidence" value="ECO:0007669"/>
    <property type="project" value="UniProtKB-UniRule"/>
</dbReference>
<dbReference type="PRINTS" id="PR00083">
    <property type="entry name" value="HOLDHDRGNASE"/>
</dbReference>
<evidence type="ECO:0000256" key="9">
    <source>
        <dbReference type="PIRSR" id="PIRSR000099-3"/>
    </source>
</evidence>
<dbReference type="EC" id="1.1.1.23" evidence="5"/>
<evidence type="ECO:0000256" key="2">
    <source>
        <dbReference type="ARBA" id="ARBA00022723"/>
    </source>
</evidence>
<dbReference type="GO" id="GO:0005829">
    <property type="term" value="C:cytosol"/>
    <property type="evidence" value="ECO:0007669"/>
    <property type="project" value="TreeGrafter"/>
</dbReference>
<feature type="binding site" evidence="5 10">
    <location>
        <position position="366"/>
    </location>
    <ligand>
        <name>Zn(2+)</name>
        <dbReference type="ChEBI" id="CHEBI:29105"/>
    </ligand>
</feature>
<feature type="active site" description="Proton acceptor" evidence="5 7">
    <location>
        <position position="332"/>
    </location>
</feature>
<evidence type="ECO:0000256" key="3">
    <source>
        <dbReference type="ARBA" id="ARBA00022833"/>
    </source>
</evidence>
<feature type="binding site" evidence="5 9">
    <location>
        <position position="267"/>
    </location>
    <ligand>
        <name>substrate</name>
    </ligand>
</feature>
<feature type="binding site" evidence="5 8">
    <location>
        <position position="134"/>
    </location>
    <ligand>
        <name>NAD(+)</name>
        <dbReference type="ChEBI" id="CHEBI:57540"/>
    </ligand>
</feature>
<dbReference type="HAMAP" id="MF_01024">
    <property type="entry name" value="HisD"/>
    <property type="match status" value="1"/>
</dbReference>
<keyword evidence="4 5" id="KW-0560">Oxidoreductase</keyword>